<feature type="compositionally biased region" description="Polar residues" evidence="4">
    <location>
        <begin position="857"/>
        <end position="877"/>
    </location>
</feature>
<keyword evidence="2" id="KW-0677">Repeat</keyword>
<organism evidence="5 6">
    <name type="scientific">Alosa alosa</name>
    <name type="common">allis shad</name>
    <dbReference type="NCBI Taxonomy" id="278164"/>
    <lineage>
        <taxon>Eukaryota</taxon>
        <taxon>Metazoa</taxon>
        <taxon>Chordata</taxon>
        <taxon>Craniata</taxon>
        <taxon>Vertebrata</taxon>
        <taxon>Euteleostomi</taxon>
        <taxon>Actinopterygii</taxon>
        <taxon>Neopterygii</taxon>
        <taxon>Teleostei</taxon>
        <taxon>Clupei</taxon>
        <taxon>Clupeiformes</taxon>
        <taxon>Clupeoidei</taxon>
        <taxon>Clupeidae</taxon>
        <taxon>Alosa</taxon>
    </lineage>
</organism>
<evidence type="ECO:0000313" key="6">
    <source>
        <dbReference type="Proteomes" id="UP000823561"/>
    </source>
</evidence>
<feature type="compositionally biased region" description="Basic and acidic residues" evidence="4">
    <location>
        <begin position="912"/>
        <end position="925"/>
    </location>
</feature>
<reference evidence="5" key="1">
    <citation type="submission" date="2020-10" db="EMBL/GenBank/DDBJ databases">
        <title>Chromosome-scale genome assembly of the Allis shad, Alosa alosa.</title>
        <authorList>
            <person name="Margot Z."/>
            <person name="Christophe K."/>
            <person name="Cabau C."/>
            <person name="Louis A."/>
            <person name="Berthelot C."/>
            <person name="Parey E."/>
            <person name="Roest Crollius H."/>
            <person name="Montfort J."/>
            <person name="Robinson-Rechavi M."/>
            <person name="Bucao C."/>
            <person name="Bouchez O."/>
            <person name="Gislard M."/>
            <person name="Lluch J."/>
            <person name="Milhes M."/>
            <person name="Lampietro C."/>
            <person name="Lopez Roques C."/>
            <person name="Donnadieu C."/>
            <person name="Braasch I."/>
            <person name="Desvignes T."/>
            <person name="Postlethwait J."/>
            <person name="Bobe J."/>
            <person name="Guiguen Y."/>
        </authorList>
    </citation>
    <scope>NUCLEOTIDE SEQUENCE</scope>
    <source>
        <strain evidence="5">M-15738</strain>
        <tissue evidence="5">Blood</tissue>
    </source>
</reference>
<dbReference type="PROSITE" id="PS50294">
    <property type="entry name" value="WD_REPEATS_REGION"/>
    <property type="match status" value="1"/>
</dbReference>
<dbReference type="Gene3D" id="2.130.10.10">
    <property type="entry name" value="YVTN repeat-like/Quinoprotein amine dehydrogenase"/>
    <property type="match status" value="4"/>
</dbReference>
<proteinExistence type="predicted"/>
<dbReference type="InterPro" id="IPR019775">
    <property type="entry name" value="WD40_repeat_CS"/>
</dbReference>
<feature type="repeat" description="WD" evidence="3">
    <location>
        <begin position="504"/>
        <end position="531"/>
    </location>
</feature>
<dbReference type="PROSITE" id="PS50082">
    <property type="entry name" value="WD_REPEATS_2"/>
    <property type="match status" value="3"/>
</dbReference>
<feature type="region of interest" description="Disordered" evidence="4">
    <location>
        <begin position="653"/>
        <end position="674"/>
    </location>
</feature>
<dbReference type="InterPro" id="IPR036322">
    <property type="entry name" value="WD40_repeat_dom_sf"/>
</dbReference>
<dbReference type="PROSITE" id="PS00678">
    <property type="entry name" value="WD_REPEATS_1"/>
    <property type="match status" value="1"/>
</dbReference>
<dbReference type="AlphaFoldDB" id="A0AAV6G677"/>
<dbReference type="PANTHER" id="PTHR44324:SF1">
    <property type="entry name" value="WD REPEAT-CONTAINING PROTEIN 49"/>
    <property type="match status" value="1"/>
</dbReference>
<dbReference type="InterPro" id="IPR051242">
    <property type="entry name" value="WD-EF-hand_domain"/>
</dbReference>
<dbReference type="InterPro" id="IPR015943">
    <property type="entry name" value="WD40/YVTN_repeat-like_dom_sf"/>
</dbReference>
<evidence type="ECO:0000256" key="2">
    <source>
        <dbReference type="ARBA" id="ARBA00022737"/>
    </source>
</evidence>
<evidence type="ECO:0000256" key="3">
    <source>
        <dbReference type="PROSITE-ProRule" id="PRU00221"/>
    </source>
</evidence>
<dbReference type="PANTHER" id="PTHR44324">
    <property type="entry name" value="WD40 REPEAT DOMAIN 95"/>
    <property type="match status" value="1"/>
</dbReference>
<evidence type="ECO:0008006" key="7">
    <source>
        <dbReference type="Google" id="ProtNLM"/>
    </source>
</evidence>
<feature type="repeat" description="WD" evidence="3">
    <location>
        <begin position="367"/>
        <end position="408"/>
    </location>
</feature>
<comment type="caution">
    <text evidence="5">The sequence shown here is derived from an EMBL/GenBank/DDBJ whole genome shotgun (WGS) entry which is preliminary data.</text>
</comment>
<feature type="repeat" description="WD" evidence="3">
    <location>
        <begin position="588"/>
        <end position="628"/>
    </location>
</feature>
<protein>
    <recommendedName>
        <fullName evidence="7">WD repeat-containing protein 49</fullName>
    </recommendedName>
</protein>
<keyword evidence="6" id="KW-1185">Reference proteome</keyword>
<dbReference type="Proteomes" id="UP000823561">
    <property type="component" value="Chromosome 15"/>
</dbReference>
<dbReference type="Pfam" id="PF00400">
    <property type="entry name" value="WD40"/>
    <property type="match status" value="4"/>
</dbReference>
<dbReference type="SMART" id="SM00320">
    <property type="entry name" value="WD40"/>
    <property type="match status" value="10"/>
</dbReference>
<accession>A0AAV6G677</accession>
<evidence type="ECO:0000256" key="1">
    <source>
        <dbReference type="ARBA" id="ARBA00022574"/>
    </source>
</evidence>
<evidence type="ECO:0000313" key="5">
    <source>
        <dbReference type="EMBL" id="KAG5269015.1"/>
    </source>
</evidence>
<sequence length="1045" mass="115528">METHGETGLLECRLCMEDLVKMQNLFLPAGSSLGREEFMERACVAVGRGTREEYGQLFDSVDVSREDRLDWTRLTTFLLLKLCEQDEQARAATVPRWRAPRPLPSPHREPVQGVALLRSSPSRFVSLSKDGVLGVWSDELGLLKSLRLTNESVKPKDLWATAMVVLPNVHKVAVAFTSKEICFYDLLSKQEFSCQYKLQGLRHTPIALDYWYNPQDPDQAVLSLGDVGGKVTVVCFRTAQIALFERPSVSVEQEATVVIQWAELAEGQHRCCYTSAHIAHGHSWVRKVRFLGPLEAVVSCSWSGQGSLVLAWRETEGSPLRVTQFNTHTGISDLDYHPTLNLIATAGLNQHVYLWNPYVTSKPVGILRGHMSSVLAVRFILGKRQLLSFSKDKVLRLWDVSSQLCVQRVAGIFPKTQECQTLLFLHEEHSRLLLSFNSQLLLLEAKTEPGQRLTSHESPVTCVLYNSLFRQAISSDTCSTITCWLMDTGQKVKQFTRCHGDAEISTMALDGTQTRLFTAGTDGLVKIWDFNGHCHHRLNAGRDQAAEISQVLVLKRTVLVLGWERIITVFRPGRFSKFFVQPSEWTGGVQHRDDVLCAAFRPPQTLVTGSYDGEIIVWNNSTENALRKLRADGQQSVRSKSDWALLKVDQSAAADHGQSPATSGSSLPPAGQDGPEECQAITRLFFLERQKGVITAGGADLVSCGMSGLVRFWNTAHCILVAEFVAHKRSGSIILTVDGSGRYLVTADVHGGMKVWDLQDYCLQSSDGVLRRAPTLLSSLRPHTDCVTHLETCVHGDQLFLLSTSTDYTVALTYLPGHCVGIFGQEEHWRLGGTDCTPPMEVQDGELAEGEMAESPLTPQGSQGHHSDQGSASQHSAPSAEDTTLAEEKDHSQELWETSVAVESRRVPGRGSEPRHGLKEAERRPHANNRSSASAGPFSELTLGELQSVQGLDKPDFVANPHLYFGRMWDSTTPTPPPPPLSPPKETTLKASFDERSLFPKEVLQRVEGSGLLGRSQVARGGKRTAGQGHGRKFKPSFTGTFKTK</sequence>
<gene>
    <name evidence="5" type="ORF">AALO_G00197340</name>
</gene>
<dbReference type="SUPFAM" id="SSF50978">
    <property type="entry name" value="WD40 repeat-like"/>
    <property type="match status" value="2"/>
</dbReference>
<dbReference type="InterPro" id="IPR001680">
    <property type="entry name" value="WD40_rpt"/>
</dbReference>
<feature type="region of interest" description="Disordered" evidence="4">
    <location>
        <begin position="848"/>
        <end position="939"/>
    </location>
</feature>
<keyword evidence="1 3" id="KW-0853">WD repeat</keyword>
<name>A0AAV6G677_9TELE</name>
<dbReference type="EMBL" id="JADWDJ010000015">
    <property type="protein sequence ID" value="KAG5269015.1"/>
    <property type="molecule type" value="Genomic_DNA"/>
</dbReference>
<feature type="region of interest" description="Disordered" evidence="4">
    <location>
        <begin position="1014"/>
        <end position="1045"/>
    </location>
</feature>
<evidence type="ECO:0000256" key="4">
    <source>
        <dbReference type="SAM" id="MobiDB-lite"/>
    </source>
</evidence>